<feature type="compositionally biased region" description="Low complexity" evidence="1">
    <location>
        <begin position="478"/>
        <end position="493"/>
    </location>
</feature>
<gene>
    <name evidence="2" type="ORF">DFQ27_005496</name>
</gene>
<feature type="compositionally biased region" description="Basic and acidic residues" evidence="1">
    <location>
        <begin position="825"/>
        <end position="837"/>
    </location>
</feature>
<evidence type="ECO:0000313" key="3">
    <source>
        <dbReference type="Proteomes" id="UP000807716"/>
    </source>
</evidence>
<dbReference type="Proteomes" id="UP000807716">
    <property type="component" value="Unassembled WGS sequence"/>
</dbReference>
<feature type="compositionally biased region" description="Basic and acidic residues" evidence="1">
    <location>
        <begin position="741"/>
        <end position="751"/>
    </location>
</feature>
<protein>
    <submittedName>
        <fullName evidence="2">Uncharacterized protein</fullName>
    </submittedName>
</protein>
<accession>A0A9P6U2T4</accession>
<feature type="region of interest" description="Disordered" evidence="1">
    <location>
        <begin position="477"/>
        <end position="506"/>
    </location>
</feature>
<dbReference type="PANTHER" id="PTHR13060:SF0">
    <property type="entry name" value="PROTEIN ECDYSONELESS HOMOLOG"/>
    <property type="match status" value="1"/>
</dbReference>
<evidence type="ECO:0000313" key="2">
    <source>
        <dbReference type="EMBL" id="KAG0256791.1"/>
    </source>
</evidence>
<feature type="compositionally biased region" description="Acidic residues" evidence="1">
    <location>
        <begin position="976"/>
        <end position="989"/>
    </location>
</feature>
<dbReference type="PANTHER" id="PTHR13060">
    <property type="entry name" value="SGT1 PROTEIN HSGT1 SUPPRESSOR OF GCR2"/>
    <property type="match status" value="1"/>
</dbReference>
<organism evidence="2 3">
    <name type="scientific">Actinomortierella ambigua</name>
    <dbReference type="NCBI Taxonomy" id="1343610"/>
    <lineage>
        <taxon>Eukaryota</taxon>
        <taxon>Fungi</taxon>
        <taxon>Fungi incertae sedis</taxon>
        <taxon>Mucoromycota</taxon>
        <taxon>Mortierellomycotina</taxon>
        <taxon>Mortierellomycetes</taxon>
        <taxon>Mortierellales</taxon>
        <taxon>Mortierellaceae</taxon>
        <taxon>Actinomortierella</taxon>
    </lineage>
</organism>
<feature type="region of interest" description="Disordered" evidence="1">
    <location>
        <begin position="738"/>
        <end position="764"/>
    </location>
</feature>
<sequence>MADRAFRDQIRTLGEDTVSYALYAAPQPQAAAAVAEGSAISGSQATFETLQVTKALALSIAQRLTKGYLWHQDAFSLRVDSGKRLGNDQGVPCLRGKTRFGDCLDDEWMIVYVLREITRQIPGVIARVWDNDGEFLLIEAADHLPGWLDPDNSENRVFIYNGQLHIISPPAPGEDKDATVAAERGSRARPPQLAPALSLIRRVNDRQMVDGGNPVRMALETETETETVAAKEMQRAAFGPVIATEEGDEQRQSFAVHKIQEQKHYARCKVPSVVARLLQTRPELVTRACNAFYTRDAMGLAACGRMDKFLPVEDITTTTSRIQVPPAEAQRQRIERARMVTTAVCFTRTCYAQLVSQPFQPPKSWNGIVPPPDPLEARDVQKVKEAELGMKLTCGFEILCSPDYSGDFGRRIGEEIQLEQFPFATDYDWRVFKSTLNFRQYFGNERPGSQEYRRLEEQAKRQFLESKMERDREDLLYSSKRMGQGSSSSSGAGADPGLESNDDVELDDHTTSFFGHGYHPVEEVDKLLTRWREEGEDEKADNFVDDRPSDDDGWMTVSLADLEAMMHAKGLRDPSLGNSANGGGQGDNDDVIGMEDVLGKFESFVQHGRGGIEGAEFLDEQSDDDADTDDDSEAEEVVKNAKLEDSGQDDDVVEDEDDEDMFASDYEERIAAKQAKKSSSKRLTSTSLFVFEDHAGGGLPMNTVSSNASQEQRLTLSADNIQQILADKFGVTRSTLPARRTLSESESRKAGVEGGEVGDDEDGQDIRRYMAELDAELAGTKIGESFERTVPVVSGGHQSKGKGKGKAPAKEETLGKTGVVELGEETLKTGTRSDTKTTLEAIEESIARTKRGQAVRRGGPMDGRTYGYDPMAGDVEDSSGDEHDTTMRQETMVKKGKQRQQQQQRRRRDVEEDEEDVAASEVNVDVNLAKNLLESFKSQGGLPGPGSNLLGRLGIVLPRDEGDSEDESDNYKDVAYEEEEESDDGDPRY</sequence>
<feature type="compositionally biased region" description="Acidic residues" evidence="1">
    <location>
        <begin position="616"/>
        <end position="635"/>
    </location>
</feature>
<dbReference type="OrthoDB" id="27237at2759"/>
<dbReference type="GO" id="GO:0005634">
    <property type="term" value="C:nucleus"/>
    <property type="evidence" value="ECO:0007669"/>
    <property type="project" value="TreeGrafter"/>
</dbReference>
<dbReference type="InterPro" id="IPR010770">
    <property type="entry name" value="Ecd"/>
</dbReference>
<comment type="caution">
    <text evidence="2">The sequence shown here is derived from an EMBL/GenBank/DDBJ whole genome shotgun (WGS) entry which is preliminary data.</text>
</comment>
<evidence type="ECO:0000256" key="1">
    <source>
        <dbReference type="SAM" id="MobiDB-lite"/>
    </source>
</evidence>
<dbReference type="Pfam" id="PF07093">
    <property type="entry name" value="SGT1"/>
    <property type="match status" value="2"/>
</dbReference>
<feature type="compositionally biased region" description="Low complexity" evidence="1">
    <location>
        <begin position="945"/>
        <end position="954"/>
    </location>
</feature>
<dbReference type="AlphaFoldDB" id="A0A9P6U2T4"/>
<keyword evidence="3" id="KW-1185">Reference proteome</keyword>
<feature type="compositionally biased region" description="Basic and acidic residues" evidence="1">
    <location>
        <begin position="880"/>
        <end position="893"/>
    </location>
</feature>
<feature type="compositionally biased region" description="Acidic residues" evidence="1">
    <location>
        <begin position="646"/>
        <end position="655"/>
    </location>
</feature>
<feature type="compositionally biased region" description="Basic and acidic residues" evidence="1">
    <location>
        <begin position="636"/>
        <end position="645"/>
    </location>
</feature>
<feature type="region of interest" description="Disordered" evidence="1">
    <location>
        <begin position="788"/>
        <end position="920"/>
    </location>
</feature>
<feature type="region of interest" description="Disordered" evidence="1">
    <location>
        <begin position="938"/>
        <end position="989"/>
    </location>
</feature>
<name>A0A9P6U2T4_9FUNG</name>
<feature type="region of interest" description="Disordered" evidence="1">
    <location>
        <begin position="615"/>
        <end position="655"/>
    </location>
</feature>
<proteinExistence type="predicted"/>
<dbReference type="EMBL" id="JAAAJB010000392">
    <property type="protein sequence ID" value="KAG0256791.1"/>
    <property type="molecule type" value="Genomic_DNA"/>
</dbReference>
<feature type="region of interest" description="Disordered" evidence="1">
    <location>
        <begin position="573"/>
        <end position="592"/>
    </location>
</feature>
<reference evidence="2" key="1">
    <citation type="journal article" date="2020" name="Fungal Divers.">
        <title>Resolving the Mortierellaceae phylogeny through synthesis of multi-gene phylogenetics and phylogenomics.</title>
        <authorList>
            <person name="Vandepol N."/>
            <person name="Liber J."/>
            <person name="Desiro A."/>
            <person name="Na H."/>
            <person name="Kennedy M."/>
            <person name="Barry K."/>
            <person name="Grigoriev I.V."/>
            <person name="Miller A.N."/>
            <person name="O'Donnell K."/>
            <person name="Stajich J.E."/>
            <person name="Bonito G."/>
        </authorList>
    </citation>
    <scope>NUCLEOTIDE SEQUENCE</scope>
    <source>
        <strain evidence="2">BC1065</strain>
    </source>
</reference>